<dbReference type="Proteomes" id="UP001642464">
    <property type="component" value="Unassembled WGS sequence"/>
</dbReference>
<name>A0ABP0KUK2_9DINO</name>
<gene>
    <name evidence="7" type="ORF">SCF082_LOCUS19244</name>
</gene>
<keyword evidence="8" id="KW-1185">Reference proteome</keyword>
<keyword evidence="4" id="KW-0735">Signal-anchor</keyword>
<dbReference type="PANTHER" id="PTHR23033:SF14">
    <property type="entry name" value="GLYCOPROTEIN-N-ACETYLGALACTOSAMINE 3-BETA-GALACTOSYLTRANSFERASE 1-RELATED"/>
    <property type="match status" value="1"/>
</dbReference>
<evidence type="ECO:0000256" key="3">
    <source>
        <dbReference type="ARBA" id="ARBA00022692"/>
    </source>
</evidence>
<keyword evidence="5" id="KW-1133">Transmembrane helix</keyword>
<protein>
    <submittedName>
        <fullName evidence="7">Heat shock 70 kDa protein</fullName>
    </submittedName>
</protein>
<sequence length="731" mass="81645">MEGLVVASTVKSSFCRFDMRWLENTGLDSLSALGVLDVPTVLINADPPEWVNLQSLFGCSWSGYGVNGYNPYRFMPERVAEATEHPAESIPWRSGTQIDKKMLQHGRIRQLTQRLATVVFHQAPREVATFLSERPREEAIAAKEVRRFRWRFHPAECSTERLWIALRSASRQADQCSDWEKLHFIVLCGLQAKWWQSDELPHGRQVGVDHFWDLILSTAVKLLSAPRCAQLLTPQEAYENFQRFDSYYTSSTSFRHIADFTWHRALPASPLAPPAQLHGHRTGRPAHATAAPSVHCSVLARLPEDRAQVRAAAATWGRSCDLFEVYVARPADRAPGAWTGTGSSHRGDQVVNLAMEYPVMKVHPDQRGGSKLSPSMQSRRFQTTNLIRKTLAMWHFVGSRSTEENGRFADFVCRLDPDTLFLAERFRRFVQQQGLDRESMVYFGQVHHFMRGLVGYFPDGGAGICLPARALEAFTYLLGFIVHVYSGGNRSKDLPSSCQMLPGHLDDVVTGLCFQKLNLLPHPALVTPLGQNLFNSDVLPRDARSTLGRVEDWSRARRMHHLFQCLSRCVECNCQSLDPKYWVDEKLAISFHGYKNASQMRLAYRYLTRQKKSCCVHEWNGQGTGEDHCHSAKDASEAAPYYTGSCVAEACPENSEGLDLGSGCSCKAGYSGTISPTQVPPFYCGKCELVPCPEFSTGPDVATGCDCKDGIGTVTPSNEAPFYVSTCGATN</sequence>
<dbReference type="EMBL" id="CAXAMM010013114">
    <property type="protein sequence ID" value="CAK9030525.1"/>
    <property type="molecule type" value="Genomic_DNA"/>
</dbReference>
<comment type="subcellular location">
    <subcellularLocation>
        <location evidence="1">Membrane</location>
        <topology evidence="1">Single-pass type II membrane protein</topology>
    </subcellularLocation>
</comment>
<evidence type="ECO:0000256" key="5">
    <source>
        <dbReference type="ARBA" id="ARBA00022989"/>
    </source>
</evidence>
<dbReference type="InterPro" id="IPR026050">
    <property type="entry name" value="C1GALT1/C1GALT1_chp1"/>
</dbReference>
<keyword evidence="3" id="KW-0812">Transmembrane</keyword>
<evidence type="ECO:0000256" key="2">
    <source>
        <dbReference type="ARBA" id="ARBA00006462"/>
    </source>
</evidence>
<proteinExistence type="inferred from homology"/>
<reference evidence="7 8" key="1">
    <citation type="submission" date="2024-02" db="EMBL/GenBank/DDBJ databases">
        <authorList>
            <person name="Chen Y."/>
            <person name="Shah S."/>
            <person name="Dougan E. K."/>
            <person name="Thang M."/>
            <person name="Chan C."/>
        </authorList>
    </citation>
    <scope>NUCLEOTIDE SEQUENCE [LARGE SCALE GENOMIC DNA]</scope>
</reference>
<dbReference type="PANTHER" id="PTHR23033">
    <property type="entry name" value="BETA1,3-GALACTOSYLTRANSFERASE"/>
    <property type="match status" value="1"/>
</dbReference>
<comment type="caution">
    <text evidence="7">The sequence shown here is derived from an EMBL/GenBank/DDBJ whole genome shotgun (WGS) entry which is preliminary data.</text>
</comment>
<evidence type="ECO:0000256" key="4">
    <source>
        <dbReference type="ARBA" id="ARBA00022968"/>
    </source>
</evidence>
<evidence type="ECO:0000313" key="7">
    <source>
        <dbReference type="EMBL" id="CAK9030525.1"/>
    </source>
</evidence>
<keyword evidence="7" id="KW-0346">Stress response</keyword>
<keyword evidence="6" id="KW-0472">Membrane</keyword>
<comment type="similarity">
    <text evidence="2">Belongs to the glycosyltransferase 31 family. Beta3-Gal-T subfamily.</text>
</comment>
<evidence type="ECO:0000256" key="1">
    <source>
        <dbReference type="ARBA" id="ARBA00004606"/>
    </source>
</evidence>
<dbReference type="Gene3D" id="3.90.550.50">
    <property type="match status" value="1"/>
</dbReference>
<evidence type="ECO:0000256" key="6">
    <source>
        <dbReference type="ARBA" id="ARBA00023136"/>
    </source>
</evidence>
<accession>A0ABP0KUK2</accession>
<organism evidence="7 8">
    <name type="scientific">Durusdinium trenchii</name>
    <dbReference type="NCBI Taxonomy" id="1381693"/>
    <lineage>
        <taxon>Eukaryota</taxon>
        <taxon>Sar</taxon>
        <taxon>Alveolata</taxon>
        <taxon>Dinophyceae</taxon>
        <taxon>Suessiales</taxon>
        <taxon>Symbiodiniaceae</taxon>
        <taxon>Durusdinium</taxon>
    </lineage>
</organism>
<evidence type="ECO:0000313" key="8">
    <source>
        <dbReference type="Proteomes" id="UP001642464"/>
    </source>
</evidence>